<organism evidence="5 6">
    <name type="scientific">Halosolutus amylolyticus</name>
    <dbReference type="NCBI Taxonomy" id="2932267"/>
    <lineage>
        <taxon>Archaea</taxon>
        <taxon>Methanobacteriati</taxon>
        <taxon>Methanobacteriota</taxon>
        <taxon>Stenosarchaea group</taxon>
        <taxon>Halobacteria</taxon>
        <taxon>Halobacteriales</taxon>
        <taxon>Natrialbaceae</taxon>
        <taxon>Halosolutus</taxon>
    </lineage>
</organism>
<name>A0ABD5PN36_9EURY</name>
<keyword evidence="1" id="KW-0805">Transcription regulation</keyword>
<evidence type="ECO:0000313" key="6">
    <source>
        <dbReference type="Proteomes" id="UP001595898"/>
    </source>
</evidence>
<dbReference type="InterPro" id="IPR045865">
    <property type="entry name" value="ACT-like_dom_sf"/>
</dbReference>
<reference evidence="5 6" key="1">
    <citation type="journal article" date="2019" name="Int. J. Syst. Evol. Microbiol.">
        <title>The Global Catalogue of Microorganisms (GCM) 10K type strain sequencing project: providing services to taxonomists for standard genome sequencing and annotation.</title>
        <authorList>
            <consortium name="The Broad Institute Genomics Platform"/>
            <consortium name="The Broad Institute Genome Sequencing Center for Infectious Disease"/>
            <person name="Wu L."/>
            <person name="Ma J."/>
        </authorList>
    </citation>
    <scope>NUCLEOTIDE SEQUENCE [LARGE SCALE GENOMIC DNA]</scope>
    <source>
        <strain evidence="5 6">WLHS5</strain>
    </source>
</reference>
<dbReference type="InterPro" id="IPR013321">
    <property type="entry name" value="Arc_rbn_hlx_hlx"/>
</dbReference>
<evidence type="ECO:0000313" key="5">
    <source>
        <dbReference type="EMBL" id="MFC4541888.1"/>
    </source>
</evidence>
<dbReference type="Pfam" id="PF08753">
    <property type="entry name" value="NikR_C"/>
    <property type="match status" value="1"/>
</dbReference>
<keyword evidence="3" id="KW-0804">Transcription</keyword>
<evidence type="ECO:0000256" key="2">
    <source>
        <dbReference type="ARBA" id="ARBA00023125"/>
    </source>
</evidence>
<gene>
    <name evidence="5" type="ORF">ACFO5R_08095</name>
</gene>
<dbReference type="EMBL" id="JBHSFA010000004">
    <property type="protein sequence ID" value="MFC4541888.1"/>
    <property type="molecule type" value="Genomic_DNA"/>
</dbReference>
<keyword evidence="6" id="KW-1185">Reference proteome</keyword>
<dbReference type="Proteomes" id="UP001595898">
    <property type="component" value="Unassembled WGS sequence"/>
</dbReference>
<evidence type="ECO:0000259" key="4">
    <source>
        <dbReference type="Pfam" id="PF08753"/>
    </source>
</evidence>
<protein>
    <submittedName>
        <fullName evidence="5">CopG family ribbon-helix-helix protein</fullName>
    </submittedName>
</protein>
<dbReference type="Gene3D" id="1.10.1220.10">
    <property type="entry name" value="Met repressor-like"/>
    <property type="match status" value="1"/>
</dbReference>
<dbReference type="SUPFAM" id="SSF47598">
    <property type="entry name" value="Ribbon-helix-helix"/>
    <property type="match status" value="1"/>
</dbReference>
<evidence type="ECO:0000256" key="1">
    <source>
        <dbReference type="ARBA" id="ARBA00023015"/>
    </source>
</evidence>
<dbReference type="PANTHER" id="PTHR34719">
    <property type="entry name" value="NICKEL-RESPONSIVE REGULATOR"/>
    <property type="match status" value="1"/>
</dbReference>
<dbReference type="CDD" id="cd22231">
    <property type="entry name" value="RHH_NikR_HicB-like"/>
    <property type="match status" value="1"/>
</dbReference>
<dbReference type="InterPro" id="IPR050192">
    <property type="entry name" value="CopG/NikR_regulator"/>
</dbReference>
<comment type="caution">
    <text evidence="5">The sequence shown here is derived from an EMBL/GenBank/DDBJ whole genome shotgun (WGS) entry which is preliminary data.</text>
</comment>
<dbReference type="SUPFAM" id="SSF55021">
    <property type="entry name" value="ACT-like"/>
    <property type="match status" value="1"/>
</dbReference>
<feature type="domain" description="Transcription factor NikR nickel binding C-terminal" evidence="4">
    <location>
        <begin position="54"/>
        <end position="126"/>
    </location>
</feature>
<accession>A0ABD5PN36</accession>
<dbReference type="InterPro" id="IPR014864">
    <property type="entry name" value="TF_NikR_Ni-bd_C"/>
</dbReference>
<dbReference type="PANTHER" id="PTHR34719:SF3">
    <property type="entry name" value="NICKEL-RESPONSIVE REGULATOR-RELATED"/>
    <property type="match status" value="1"/>
</dbReference>
<dbReference type="RefSeq" id="WP_250142677.1">
    <property type="nucleotide sequence ID" value="NZ_JALIQP010000008.1"/>
</dbReference>
<sequence>MTVISVSMPDSLITELDTFIEEHGYSGRSEAIREGVRGLLREFDQQTLEGQHVICVITTTFDHDSGAEAELSELRHANQDLVTSNVHSHAGNSCLDLFVVEGTVDDIGSYVACLRAIDGVGTVEHSILSADQSKVA</sequence>
<dbReference type="InterPro" id="IPR027271">
    <property type="entry name" value="Acetolactate_synth/TF_NikR_C"/>
</dbReference>
<proteinExistence type="predicted"/>
<keyword evidence="2" id="KW-0238">DNA-binding</keyword>
<dbReference type="InterPro" id="IPR010985">
    <property type="entry name" value="Ribbon_hlx_hlx"/>
</dbReference>
<dbReference type="AlphaFoldDB" id="A0ABD5PN36"/>
<dbReference type="Gene3D" id="3.30.70.1150">
    <property type="entry name" value="ACT-like. Chain A, domain 2"/>
    <property type="match status" value="1"/>
</dbReference>
<evidence type="ECO:0000256" key="3">
    <source>
        <dbReference type="ARBA" id="ARBA00023163"/>
    </source>
</evidence>